<dbReference type="PRINTS" id="PR00036">
    <property type="entry name" value="HTHLACI"/>
</dbReference>
<gene>
    <name evidence="5" type="ORF">DES41_104106</name>
</gene>
<dbReference type="GO" id="GO:0003700">
    <property type="term" value="F:DNA-binding transcription factor activity"/>
    <property type="evidence" value="ECO:0007669"/>
    <property type="project" value="TreeGrafter"/>
</dbReference>
<dbReference type="AlphaFoldDB" id="A0A368XXM6"/>
<dbReference type="PANTHER" id="PTHR30146">
    <property type="entry name" value="LACI-RELATED TRANSCRIPTIONAL REPRESSOR"/>
    <property type="match status" value="1"/>
</dbReference>
<keyword evidence="6" id="KW-1185">Reference proteome</keyword>
<evidence type="ECO:0000256" key="2">
    <source>
        <dbReference type="ARBA" id="ARBA00023125"/>
    </source>
</evidence>
<dbReference type="PROSITE" id="PS50932">
    <property type="entry name" value="HTH_LACI_2"/>
    <property type="match status" value="1"/>
</dbReference>
<protein>
    <submittedName>
        <fullName evidence="5">LacI family transcriptional regulator</fullName>
    </submittedName>
</protein>
<dbReference type="EMBL" id="QPJK01000004">
    <property type="protein sequence ID" value="RCW71287.1"/>
    <property type="molecule type" value="Genomic_DNA"/>
</dbReference>
<reference evidence="5 6" key="1">
    <citation type="submission" date="2018-07" db="EMBL/GenBank/DDBJ databases">
        <title>Genomic Encyclopedia of Type Strains, Phase IV (KMG-IV): sequencing the most valuable type-strain genomes for metagenomic binning, comparative biology and taxonomic classification.</title>
        <authorList>
            <person name="Goeker M."/>
        </authorList>
    </citation>
    <scope>NUCLEOTIDE SEQUENCE [LARGE SCALE GENOMIC DNA]</scope>
    <source>
        <strain evidence="5 6">DSM 21634</strain>
    </source>
</reference>
<dbReference type="OrthoDB" id="5672046at2"/>
<keyword evidence="3" id="KW-0804">Transcription</keyword>
<name>A0A368XXM6_9BURK</name>
<proteinExistence type="predicted"/>
<keyword evidence="1" id="KW-0805">Transcription regulation</keyword>
<dbReference type="SUPFAM" id="SSF47413">
    <property type="entry name" value="lambda repressor-like DNA-binding domains"/>
    <property type="match status" value="1"/>
</dbReference>
<evidence type="ECO:0000256" key="1">
    <source>
        <dbReference type="ARBA" id="ARBA00023015"/>
    </source>
</evidence>
<dbReference type="Pfam" id="PF13377">
    <property type="entry name" value="Peripla_BP_3"/>
    <property type="match status" value="1"/>
</dbReference>
<feature type="domain" description="HTH lacI-type" evidence="4">
    <location>
        <begin position="11"/>
        <end position="65"/>
    </location>
</feature>
<dbReference type="Pfam" id="PF00356">
    <property type="entry name" value="LacI"/>
    <property type="match status" value="1"/>
</dbReference>
<dbReference type="Gene3D" id="3.40.50.2300">
    <property type="match status" value="2"/>
</dbReference>
<dbReference type="SMART" id="SM00354">
    <property type="entry name" value="HTH_LACI"/>
    <property type="match status" value="1"/>
</dbReference>
<dbReference type="InterPro" id="IPR028082">
    <property type="entry name" value="Peripla_BP_I"/>
</dbReference>
<dbReference type="PROSITE" id="PS00356">
    <property type="entry name" value="HTH_LACI_1"/>
    <property type="match status" value="1"/>
</dbReference>
<dbReference type="PANTHER" id="PTHR30146:SF145">
    <property type="entry name" value="RIBOSE OPERON REPRESSOR"/>
    <property type="match status" value="1"/>
</dbReference>
<dbReference type="InterPro" id="IPR010982">
    <property type="entry name" value="Lambda_DNA-bd_dom_sf"/>
</dbReference>
<dbReference type="RefSeq" id="WP_114468538.1">
    <property type="nucleotide sequence ID" value="NZ_QPJK01000004.1"/>
</dbReference>
<sequence length="339" mass="36296">MPSLLANPGSPSIKDVAQRAGVSTTTVSRVLTDADAVRPVLRERVQQAIAELGWRPNLAARRLRQRTTSLIGLVVADIRNPFFTAISRAVEDMAYAAGLRLILCNSDENPAKEQSYLELMADERASGVILAPTLEFTERHQPGHWPFPLVMVDRAPQAAATDAVLLDNVGAAGELTRHLLAQGCRRIALLAGSHSTTGRQRQAGYEAALREAGLPPRVLALRPDAQAGQDGAARLLAEPAGTRPDALLATSGLLLLGAWRAARAAGLALPRELALAGFDDNDWTTMPEPAITVLAQPTEDIGRSAAELLLQRMAEPERAPRRIVLQGQLLVRGSSLRLG</sequence>
<dbReference type="Proteomes" id="UP000252884">
    <property type="component" value="Unassembled WGS sequence"/>
</dbReference>
<accession>A0A368XXM6</accession>
<keyword evidence="2" id="KW-0238">DNA-binding</keyword>
<comment type="caution">
    <text evidence="5">The sequence shown here is derived from an EMBL/GenBank/DDBJ whole genome shotgun (WGS) entry which is preliminary data.</text>
</comment>
<evidence type="ECO:0000313" key="5">
    <source>
        <dbReference type="EMBL" id="RCW71287.1"/>
    </source>
</evidence>
<dbReference type="InterPro" id="IPR000843">
    <property type="entry name" value="HTH_LacI"/>
</dbReference>
<evidence type="ECO:0000259" key="4">
    <source>
        <dbReference type="PROSITE" id="PS50932"/>
    </source>
</evidence>
<dbReference type="GO" id="GO:0000976">
    <property type="term" value="F:transcription cis-regulatory region binding"/>
    <property type="evidence" value="ECO:0007669"/>
    <property type="project" value="TreeGrafter"/>
</dbReference>
<organism evidence="5 6">
    <name type="scientific">Pseudorhodoferax soli</name>
    <dbReference type="NCBI Taxonomy" id="545864"/>
    <lineage>
        <taxon>Bacteria</taxon>
        <taxon>Pseudomonadati</taxon>
        <taxon>Pseudomonadota</taxon>
        <taxon>Betaproteobacteria</taxon>
        <taxon>Burkholderiales</taxon>
        <taxon>Comamonadaceae</taxon>
    </lineage>
</organism>
<dbReference type="Gene3D" id="1.10.260.40">
    <property type="entry name" value="lambda repressor-like DNA-binding domains"/>
    <property type="match status" value="1"/>
</dbReference>
<dbReference type="InterPro" id="IPR046335">
    <property type="entry name" value="LacI/GalR-like_sensor"/>
</dbReference>
<dbReference type="CDD" id="cd01392">
    <property type="entry name" value="HTH_LacI"/>
    <property type="match status" value="1"/>
</dbReference>
<evidence type="ECO:0000256" key="3">
    <source>
        <dbReference type="ARBA" id="ARBA00023163"/>
    </source>
</evidence>
<evidence type="ECO:0000313" key="6">
    <source>
        <dbReference type="Proteomes" id="UP000252884"/>
    </source>
</evidence>
<dbReference type="SUPFAM" id="SSF53822">
    <property type="entry name" value="Periplasmic binding protein-like I"/>
    <property type="match status" value="1"/>
</dbReference>